<dbReference type="Pfam" id="PF01590">
    <property type="entry name" value="GAF"/>
    <property type="match status" value="1"/>
</dbReference>
<dbReference type="InterPro" id="IPR011009">
    <property type="entry name" value="Kinase-like_dom_sf"/>
</dbReference>
<dbReference type="InterPro" id="IPR029016">
    <property type="entry name" value="GAF-like_dom_sf"/>
</dbReference>
<evidence type="ECO:0000256" key="2">
    <source>
        <dbReference type="ARBA" id="ARBA00012438"/>
    </source>
</evidence>
<dbReference type="Gene3D" id="1.10.510.10">
    <property type="entry name" value="Transferase(Phosphotransferase) domain 1"/>
    <property type="match status" value="1"/>
</dbReference>
<dbReference type="InterPro" id="IPR027417">
    <property type="entry name" value="P-loop_NTPase"/>
</dbReference>
<dbReference type="PANTHER" id="PTHR43642:SF1">
    <property type="entry name" value="HYBRID SIGNAL TRANSDUCTION HISTIDINE KINASE G"/>
    <property type="match status" value="1"/>
</dbReference>
<reference evidence="7" key="1">
    <citation type="submission" date="2016-10" db="EMBL/GenBank/DDBJ databases">
        <authorList>
            <person name="Varghese N."/>
            <person name="Submissions S."/>
        </authorList>
    </citation>
    <scope>NUCLEOTIDE SEQUENCE [LARGE SCALE GENOMIC DNA]</scope>
    <source>
        <strain evidence="7">DSM 17044</strain>
    </source>
</reference>
<gene>
    <name evidence="6" type="ORF">SAMN05444354_110307</name>
</gene>
<dbReference type="InterPro" id="IPR003594">
    <property type="entry name" value="HATPase_dom"/>
</dbReference>
<dbReference type="SUPFAM" id="SSF55781">
    <property type="entry name" value="GAF domain-like"/>
    <property type="match status" value="1"/>
</dbReference>
<dbReference type="InterPro" id="IPR008271">
    <property type="entry name" value="Ser/Thr_kinase_AS"/>
</dbReference>
<dbReference type="Gene3D" id="3.30.450.40">
    <property type="match status" value="1"/>
</dbReference>
<dbReference type="PROSITE" id="PS50011">
    <property type="entry name" value="PROTEIN_KINASE_DOM"/>
    <property type="match status" value="1"/>
</dbReference>
<dbReference type="InterPro" id="IPR004358">
    <property type="entry name" value="Sig_transdc_His_kin-like_C"/>
</dbReference>
<dbReference type="SMART" id="SM00220">
    <property type="entry name" value="S_TKc"/>
    <property type="match status" value="1"/>
</dbReference>
<dbReference type="Gene3D" id="3.40.50.300">
    <property type="entry name" value="P-loop containing nucleotide triphosphate hydrolases"/>
    <property type="match status" value="1"/>
</dbReference>
<evidence type="ECO:0000313" key="6">
    <source>
        <dbReference type="EMBL" id="SEM03243.1"/>
    </source>
</evidence>
<dbReference type="Gene3D" id="3.30.565.10">
    <property type="entry name" value="Histidine kinase-like ATPase, C-terminal domain"/>
    <property type="match status" value="1"/>
</dbReference>
<dbReference type="Pfam" id="PF13191">
    <property type="entry name" value="AAA_16"/>
    <property type="match status" value="1"/>
</dbReference>
<dbReference type="InterPro" id="IPR003018">
    <property type="entry name" value="GAF"/>
</dbReference>
<evidence type="ECO:0000259" key="4">
    <source>
        <dbReference type="PROSITE" id="PS50011"/>
    </source>
</evidence>
<dbReference type="EC" id="2.7.13.3" evidence="2"/>
<dbReference type="PANTHER" id="PTHR43642">
    <property type="entry name" value="HYBRID SIGNAL TRANSDUCTION HISTIDINE KINASE G"/>
    <property type="match status" value="1"/>
</dbReference>
<protein>
    <recommendedName>
        <fullName evidence="2">histidine kinase</fullName>
        <ecNumber evidence="2">2.7.13.3</ecNumber>
    </recommendedName>
</protein>
<sequence>MRPGTPVSVPLKGYLVEEPACQGHSLPRNVAAWEYPTQRMFSLPGYTLLGAHKSSPTHLLLRAVRDLDGLRLILKTPVAAAIGPRERERYRREFSILQRIRDMPGVPHVYGCEQLPDRPVLLLEDVEGQRLSELTAEPLEVGRVLALGISLSSTLAELHRRGIIHKDVKPANIYLAASGETRLIDFGSASFQRVEHVDALLSPHIEGSLEYMSPEQTGRMNRPVDYRTDLYSLGITLYELLTGSLPFHGRDALEWFHAHMAQAPVPPVERVPDLPPVPSAIILKLLAKVAEERYQSAEGLRADLARCLENLSRGVHEEFLPGLQDYSPRFQLPQRLYGRDMHAAALLQALERVSHEGRPELVLVRGYSGIGKSAVVHELHKPVVRQRGFFLHGKFDQLQRDIPYAPLAQAIRGLTQQQLSGTDTELARWREHLLKAWEGEGQVLVDVVPQLGLVAGKQPPVPELPAAAALHRFNRVFRRFLGVFATSEHPLVLFLDDLQWADLASLQLLQHLLTHPETPPVLLIGTYRDNEVSPVHPLSLMLGELRKTGARMKDLQLDPLSLDDIQRLVADTLPGAGAEIREPLSVLALQKTGGNPFFLLQFLRTLNQDGLLVRTPEGSWRWDAKGVRDRGYSDNAVDFMVGNLRQLPAATQHLLRLAACVGNAFALRILLLLSHREDASEVEQELEPALQEGLVANTGPEQYRFLHDRIQQAAHALIPEEERKAIHLRIGQLLLARLSPEELQENLFDVVSQLNAGAGLISSPTERHQAARLNREAGTRARAATAFRSAAHYFAMAFQLLPGDPWETDPGLSFQLLLDQARCEFMSGNPERTRQLLETLQPRAHGRANLATIYRLRSDLLLARGDFQGSFSVLLEGLSLVGMPLPPNPSWEEVLAAQQEVQDLLGERPIASLAGLPRMTEPDLEAVLLLLSELYGSTLVVSPHLLILHLCKLVSLSLRYGNSPASVHAYGNYGVILGGAFQRYREGYAFGQLARELSERYGAPALKGRALYCLGLLTGWTQPLASSLEFMRQAFQHALQAGDIPIAGFCCPFLVMNRLNLGHALEEVEQEAVVRMDFVRKAGVVVVKDILLFLQGYVRQLRGLTPAFGSMSGDGFNEESFEAGLAPKGSSFIQCWYWLMRMKARYLSGGFEQARESGERCAELSWSLMGRYLFAEFTFFRALSLAACFERMPPEGQAPALETLRQAQRQFAQWEENCPENFRAQERILSAELARLTGLEWEALHACEEAIPWARQQGLPQLVGLACELAARLGRARLPLLADAYARKAREAYLGWGALGKVRQLEAQWPELASATAALESVTGTASAQLDVLSVVKAQHAISGEIVLDRLADTLLKVAIENAGAQRGALVLLQGGKLSVVADSAAPPEPSGADGNEESLPWTLIAYVRRTLEHVLLDDATQPHAFLEQGWLARTRARSVLCLPLVRQEEFRGVLYLENSLATHAFTPARLALLGYLASQAAISIENARLYAEVQRAETALRRANDELEKRVEERTAELRKAQAQLLETARSAGMAEVATSVLHNVGNVLTSAIINVEVLHQTLSASRVGRLKQVSTMLQEHQSALADFLTQDSRGTLLPAYLASLAHELLREQATLQEGLAGMTKHIEHVRAVVHLQQTYARSTLLLEEWELSQLVEDALSIQMPALKSHGVSVTRQLASLPKVRVDKHKVLQILINLINNAKDAMAALPSDRRILLVRLEAKEPMARIQVVDQGVGIAPEIHAQLFSQGFTTREGGHGLGLHSSALAARMLGGRLQLESDGPGKGATATLELPLV</sequence>
<accession>A0A1H7V266</accession>
<comment type="catalytic activity">
    <reaction evidence="1">
        <text>ATP + protein L-histidine = ADP + protein N-phospho-L-histidine.</text>
        <dbReference type="EC" id="2.7.13.3"/>
    </reaction>
</comment>
<dbReference type="InterPro" id="IPR041664">
    <property type="entry name" value="AAA_16"/>
</dbReference>
<dbReference type="PROSITE" id="PS50109">
    <property type="entry name" value="HIS_KIN"/>
    <property type="match status" value="1"/>
</dbReference>
<feature type="domain" description="Histidine kinase" evidence="5">
    <location>
        <begin position="1541"/>
        <end position="1797"/>
    </location>
</feature>
<dbReference type="GO" id="GO:0005524">
    <property type="term" value="F:ATP binding"/>
    <property type="evidence" value="ECO:0007669"/>
    <property type="project" value="InterPro"/>
</dbReference>
<dbReference type="Proteomes" id="UP000182719">
    <property type="component" value="Unassembled WGS sequence"/>
</dbReference>
<dbReference type="SUPFAM" id="SSF55874">
    <property type="entry name" value="ATPase domain of HSP90 chaperone/DNA topoisomerase II/histidine kinase"/>
    <property type="match status" value="1"/>
</dbReference>
<dbReference type="Pfam" id="PF00069">
    <property type="entry name" value="Pkinase"/>
    <property type="match status" value="1"/>
</dbReference>
<keyword evidence="7" id="KW-1185">Reference proteome</keyword>
<feature type="domain" description="Protein kinase" evidence="4">
    <location>
        <begin position="43"/>
        <end position="319"/>
    </location>
</feature>
<dbReference type="PRINTS" id="PR00344">
    <property type="entry name" value="BCTRLSENSOR"/>
</dbReference>
<evidence type="ECO:0000259" key="5">
    <source>
        <dbReference type="PROSITE" id="PS50109"/>
    </source>
</evidence>
<evidence type="ECO:0000256" key="1">
    <source>
        <dbReference type="ARBA" id="ARBA00000085"/>
    </source>
</evidence>
<dbReference type="CDD" id="cd14014">
    <property type="entry name" value="STKc_PknB_like"/>
    <property type="match status" value="1"/>
</dbReference>
<dbReference type="SUPFAM" id="SSF52540">
    <property type="entry name" value="P-loop containing nucleoside triphosphate hydrolases"/>
    <property type="match status" value="1"/>
</dbReference>
<dbReference type="InterPro" id="IPR053159">
    <property type="entry name" value="Hybrid_Histidine_Kinase"/>
</dbReference>
<feature type="coiled-coil region" evidence="3">
    <location>
        <begin position="1487"/>
        <end position="1525"/>
    </location>
</feature>
<dbReference type="Pfam" id="PF02518">
    <property type="entry name" value="HATPase_c"/>
    <property type="match status" value="1"/>
</dbReference>
<dbReference type="SMART" id="SM00387">
    <property type="entry name" value="HATPase_c"/>
    <property type="match status" value="1"/>
</dbReference>
<dbReference type="GO" id="GO:0004673">
    <property type="term" value="F:protein histidine kinase activity"/>
    <property type="evidence" value="ECO:0007669"/>
    <property type="project" value="UniProtKB-EC"/>
</dbReference>
<proteinExistence type="predicted"/>
<dbReference type="InterPro" id="IPR005467">
    <property type="entry name" value="His_kinase_dom"/>
</dbReference>
<dbReference type="SUPFAM" id="SSF56112">
    <property type="entry name" value="Protein kinase-like (PK-like)"/>
    <property type="match status" value="1"/>
</dbReference>
<keyword evidence="3" id="KW-0175">Coiled coil</keyword>
<evidence type="ECO:0000256" key="3">
    <source>
        <dbReference type="SAM" id="Coils"/>
    </source>
</evidence>
<dbReference type="InterPro" id="IPR036890">
    <property type="entry name" value="HATPase_C_sf"/>
</dbReference>
<dbReference type="InterPro" id="IPR000719">
    <property type="entry name" value="Prot_kinase_dom"/>
</dbReference>
<dbReference type="EMBL" id="FOAP01000010">
    <property type="protein sequence ID" value="SEM03243.1"/>
    <property type="molecule type" value="Genomic_DNA"/>
</dbReference>
<name>A0A1H7V266_STIAU</name>
<dbReference type="SMART" id="SM00065">
    <property type="entry name" value="GAF"/>
    <property type="match status" value="1"/>
</dbReference>
<evidence type="ECO:0000313" key="7">
    <source>
        <dbReference type="Proteomes" id="UP000182719"/>
    </source>
</evidence>
<dbReference type="PROSITE" id="PS00108">
    <property type="entry name" value="PROTEIN_KINASE_ST"/>
    <property type="match status" value="1"/>
</dbReference>
<organism evidence="6 7">
    <name type="scientific">Stigmatella aurantiaca</name>
    <dbReference type="NCBI Taxonomy" id="41"/>
    <lineage>
        <taxon>Bacteria</taxon>
        <taxon>Pseudomonadati</taxon>
        <taxon>Myxococcota</taxon>
        <taxon>Myxococcia</taxon>
        <taxon>Myxococcales</taxon>
        <taxon>Cystobacterineae</taxon>
        <taxon>Archangiaceae</taxon>
        <taxon>Stigmatella</taxon>
    </lineage>
</organism>